<sequence>MSLAVEANRWRTRSKMGWEALAVSRLCPGNSSLCENVGQKVHSKDRGEDEEELLIAQIWLKSQEERAPAPGPDPTRPDLTEPEPRGGCGCGCGVRGAAAGSRLGPAAVPGPRSRGRIGRTQGAEQGEGTGLPGGGGSGGSRRGGSCTCTEPASPGGDPSRPGPARPVPVPVPVPPRPGHWSVSLTPAQGVPSGARRSLAPRSRPRSGLGAAGAVWAPPAPARTPLHPARGRRQPMGARDPPPPPAASRPPNKPPRAESRGVPGCKLWRLKIQDEHIVGVGFQ</sequence>
<evidence type="ECO:0000313" key="2">
    <source>
        <dbReference type="Proteomes" id="UP001652641"/>
    </source>
</evidence>
<feature type="compositionally biased region" description="Gly residues" evidence="1">
    <location>
        <begin position="125"/>
        <end position="142"/>
    </location>
</feature>
<organism evidence="2 3">
    <name type="scientific">Vulpes vulpes</name>
    <name type="common">Red fox</name>
    <dbReference type="NCBI Taxonomy" id="9627"/>
    <lineage>
        <taxon>Eukaryota</taxon>
        <taxon>Metazoa</taxon>
        <taxon>Chordata</taxon>
        <taxon>Craniata</taxon>
        <taxon>Vertebrata</taxon>
        <taxon>Euteleostomi</taxon>
        <taxon>Mammalia</taxon>
        <taxon>Eutheria</taxon>
        <taxon>Laurasiatheria</taxon>
        <taxon>Carnivora</taxon>
        <taxon>Caniformia</taxon>
        <taxon>Canidae</taxon>
        <taxon>Vulpes</taxon>
    </lineage>
</organism>
<evidence type="ECO:0000313" key="3">
    <source>
        <dbReference type="RefSeq" id="XP_072613398.1"/>
    </source>
</evidence>
<feature type="compositionally biased region" description="Pro residues" evidence="1">
    <location>
        <begin position="239"/>
        <end position="253"/>
    </location>
</feature>
<protein>
    <recommendedName>
        <fullName evidence="4">Basic proline-rich protein-like</fullName>
    </recommendedName>
</protein>
<evidence type="ECO:0000256" key="1">
    <source>
        <dbReference type="SAM" id="MobiDB-lite"/>
    </source>
</evidence>
<feature type="region of interest" description="Disordered" evidence="1">
    <location>
        <begin position="60"/>
        <end position="264"/>
    </location>
</feature>
<gene>
    <name evidence="3" type="primary">LOC140598763</name>
</gene>
<reference evidence="3" key="1">
    <citation type="submission" date="2025-08" db="UniProtKB">
        <authorList>
            <consortium name="RefSeq"/>
        </authorList>
    </citation>
    <scope>IDENTIFICATION</scope>
    <source>
        <tissue evidence="3">Cell line</tissue>
    </source>
</reference>
<proteinExistence type="predicted"/>
<feature type="compositionally biased region" description="Basic and acidic residues" evidence="1">
    <location>
        <begin position="75"/>
        <end position="84"/>
    </location>
</feature>
<dbReference type="RefSeq" id="XP_072613398.1">
    <property type="nucleotide sequence ID" value="XM_072757297.1"/>
</dbReference>
<evidence type="ECO:0008006" key="4">
    <source>
        <dbReference type="Google" id="ProtNLM"/>
    </source>
</evidence>
<accession>A0ABM5AF31</accession>
<feature type="compositionally biased region" description="Pro residues" evidence="1">
    <location>
        <begin position="160"/>
        <end position="177"/>
    </location>
</feature>
<dbReference type="Proteomes" id="UP001652641">
    <property type="component" value="Chromosome 4"/>
</dbReference>
<keyword evidence="2" id="KW-1185">Reference proteome</keyword>
<dbReference type="GeneID" id="140598763"/>
<feature type="compositionally biased region" description="Low complexity" evidence="1">
    <location>
        <begin position="192"/>
        <end position="216"/>
    </location>
</feature>
<name>A0ABM5AF31_VULVU</name>